<dbReference type="GO" id="GO:0042910">
    <property type="term" value="F:xenobiotic transmembrane transporter activity"/>
    <property type="evidence" value="ECO:0007669"/>
    <property type="project" value="TreeGrafter"/>
</dbReference>
<feature type="transmembrane region" description="Helical" evidence="1">
    <location>
        <begin position="360"/>
        <end position="381"/>
    </location>
</feature>
<dbReference type="Proteomes" id="UP000295066">
    <property type="component" value="Unassembled WGS sequence"/>
</dbReference>
<comment type="caution">
    <text evidence="2">The sequence shown here is derived from an EMBL/GenBank/DDBJ whole genome shotgun (WGS) entry which is preliminary data.</text>
</comment>
<evidence type="ECO:0000313" key="2">
    <source>
        <dbReference type="EMBL" id="TDY62876.1"/>
    </source>
</evidence>
<keyword evidence="3" id="KW-1185">Reference proteome</keyword>
<dbReference type="EMBL" id="SORI01000003">
    <property type="protein sequence ID" value="TDY62876.1"/>
    <property type="molecule type" value="Genomic_DNA"/>
</dbReference>
<dbReference type="AlphaFoldDB" id="A0A4R8MG44"/>
<keyword evidence="1" id="KW-0472">Membrane</keyword>
<dbReference type="RefSeq" id="WP_133956479.1">
    <property type="nucleotide sequence ID" value="NZ_SORI01000003.1"/>
</dbReference>
<dbReference type="Pfam" id="PF00873">
    <property type="entry name" value="ACR_tran"/>
    <property type="match status" value="1"/>
</dbReference>
<dbReference type="PANTHER" id="PTHR32063:SF18">
    <property type="entry name" value="CATION EFFLUX SYSTEM PROTEIN"/>
    <property type="match status" value="1"/>
</dbReference>
<dbReference type="Gene3D" id="3.30.70.1440">
    <property type="entry name" value="Multidrug efflux transporter AcrB pore domain"/>
    <property type="match status" value="1"/>
</dbReference>
<dbReference type="InterPro" id="IPR001036">
    <property type="entry name" value="Acrflvin-R"/>
</dbReference>
<dbReference type="SUPFAM" id="SSF82866">
    <property type="entry name" value="Multidrug efflux transporter AcrB transmembrane domain"/>
    <property type="match status" value="2"/>
</dbReference>
<dbReference type="SUPFAM" id="SSF82693">
    <property type="entry name" value="Multidrug efflux transporter AcrB pore domain, PN1, PN2, PC1 and PC2 subdomains"/>
    <property type="match status" value="2"/>
</dbReference>
<feature type="transmembrane region" description="Helical" evidence="1">
    <location>
        <begin position="463"/>
        <end position="490"/>
    </location>
</feature>
<dbReference type="SUPFAM" id="SSF82714">
    <property type="entry name" value="Multidrug efflux transporter AcrB TolC docking domain, DN and DC subdomains"/>
    <property type="match status" value="2"/>
</dbReference>
<feature type="transmembrane region" description="Helical" evidence="1">
    <location>
        <begin position="953"/>
        <end position="970"/>
    </location>
</feature>
<dbReference type="Gene3D" id="3.30.70.1320">
    <property type="entry name" value="Multidrug efflux transporter AcrB pore domain like"/>
    <property type="match status" value="1"/>
</dbReference>
<accession>A0A4R8MG44</accession>
<dbReference type="InterPro" id="IPR027463">
    <property type="entry name" value="AcrB_DN_DC_subdom"/>
</dbReference>
<protein>
    <submittedName>
        <fullName evidence="2">Multidrug efflux pump subunit AcrB</fullName>
    </submittedName>
</protein>
<evidence type="ECO:0000313" key="3">
    <source>
        <dbReference type="Proteomes" id="UP000295066"/>
    </source>
</evidence>
<name>A0A4R8MG44_9BACT</name>
<evidence type="ECO:0000256" key="1">
    <source>
        <dbReference type="SAM" id="Phobius"/>
    </source>
</evidence>
<organism evidence="2 3">
    <name type="scientific">Aminivibrio pyruvatiphilus</name>
    <dbReference type="NCBI Taxonomy" id="1005740"/>
    <lineage>
        <taxon>Bacteria</taxon>
        <taxon>Thermotogati</taxon>
        <taxon>Synergistota</taxon>
        <taxon>Synergistia</taxon>
        <taxon>Synergistales</taxon>
        <taxon>Aminobacteriaceae</taxon>
        <taxon>Aminivibrio</taxon>
    </lineage>
</organism>
<proteinExistence type="predicted"/>
<feature type="transmembrane region" description="Helical" evidence="1">
    <location>
        <begin position="523"/>
        <end position="542"/>
    </location>
</feature>
<feature type="transmembrane region" description="Helical" evidence="1">
    <location>
        <begin position="433"/>
        <end position="451"/>
    </location>
</feature>
<feature type="transmembrane region" description="Helical" evidence="1">
    <location>
        <begin position="905"/>
        <end position="926"/>
    </location>
</feature>
<reference evidence="2 3" key="1">
    <citation type="submission" date="2019-03" db="EMBL/GenBank/DDBJ databases">
        <title>Genomic Encyclopedia of Type Strains, Phase IV (KMG-IV): sequencing the most valuable type-strain genomes for metagenomic binning, comparative biology and taxonomic classification.</title>
        <authorList>
            <person name="Goeker M."/>
        </authorList>
    </citation>
    <scope>NUCLEOTIDE SEQUENCE [LARGE SCALE GENOMIC DNA]</scope>
    <source>
        <strain evidence="2 3">DSM 25964</strain>
    </source>
</reference>
<feature type="transmembrane region" description="Helical" evidence="1">
    <location>
        <begin position="976"/>
        <end position="1000"/>
    </location>
</feature>
<dbReference type="Gene3D" id="1.20.1640.10">
    <property type="entry name" value="Multidrug efflux transporter AcrB transmembrane domain"/>
    <property type="match status" value="2"/>
</dbReference>
<keyword evidence="1" id="KW-0812">Transmembrane</keyword>
<feature type="transmembrane region" description="Helical" evidence="1">
    <location>
        <begin position="335"/>
        <end position="353"/>
    </location>
</feature>
<sequence length="1006" mass="108698">MNFADFSLRKSTITWFLTVLVVIGGVWAYGRLGKLEDPSFTIKTAAISTTYPGASPREVEEEVTALIESAAQKLGQTDKVRSLSKEGVSIVYVDIKDTYTAKDLPQIWDELRRKISDIQSSLPPGAGPSVVNDDYGDVFGVYFALTGDGYTFRELEDHGDFLRRELLLVPGVAKVEIAGIQQEVIYLEMDRTRMAALGISLDEISNLLSAQNVVTGAGSAAVGPELLRIAPTGYFSSLDVLENLLLRAGSGQTLRLGDIASVSRGYMEPPARAMRFNGKPALGIGVSNVDGGNVITIGEAVKQRLRELLPRTPVGMEMHLIYYQADTVKESIDNFVTNLLEALAIVIGILLVFMGLRSGLLIGAMLLLTILATFVAMKLAAIDLHSISLGALIIALGMLVDNAIVVADGILVGVEQGKDPAAAAREVVGQTQMPLLGATIIAVIAFAPIGLSPDSTGEYCRSLFQVVGISLMLSWLLAVTVTPLAGAAVLRTTKSAVSTDPYGTPIYRAYRNFLRICLTRRKTVIASVFVLLVLSMAAFSMVDKSFFPNSTSPMFTVDFWRIRGTGVEATLDDGRRMQAFLSVQPETKSVAVYAGEGALRFILTYTPGDPASNYGHLIVEATDSEGAERLKSRLAEFVRAELPHLDPRIRSFSKGTGGGAKVQVRFLGEDPDTLRDLRNKAVAVLKEDPDSINIRDNWGERVKVIRPVLGDTIQELGLTRKDVANALKASYSGLRVGLFREGEKLVPMMARLPAEERGSLENLGETQIWSTLSRRYIPLAQAAQDIEVTAEDPAVYRINRMRALTVEADSGSGSAAALFSRVREKIESLPLPPGTTMEWGGEYENSRKAQGGLMGMIPVAFMVIVVILVALFNGLRQPLIILLCLPLSVMGLSVGLLVMGKSFDFLALLGFLSLAGMLIKNAIVLIDQIDLEIRLGKAPFDAILDSGISRCRPVMMAALTTVLGMIPLYFDVLFSAMAVTIMFGLSFATVLTLVVVPVLYAEALKA</sequence>
<feature type="transmembrane region" description="Helical" evidence="1">
    <location>
        <begin position="387"/>
        <end position="412"/>
    </location>
</feature>
<feature type="transmembrane region" description="Helical" evidence="1">
    <location>
        <begin position="853"/>
        <end position="872"/>
    </location>
</feature>
<dbReference type="OrthoDB" id="9757876at2"/>
<dbReference type="Gene3D" id="3.30.70.1430">
    <property type="entry name" value="Multidrug efflux transporter AcrB pore domain"/>
    <property type="match status" value="2"/>
</dbReference>
<feature type="transmembrane region" description="Helical" evidence="1">
    <location>
        <begin position="12"/>
        <end position="30"/>
    </location>
</feature>
<dbReference type="PANTHER" id="PTHR32063">
    <property type="match status" value="1"/>
</dbReference>
<gene>
    <name evidence="2" type="ORF">C8D99_10396</name>
</gene>
<dbReference type="GO" id="GO:0005886">
    <property type="term" value="C:plasma membrane"/>
    <property type="evidence" value="ECO:0007669"/>
    <property type="project" value="TreeGrafter"/>
</dbReference>
<dbReference type="Gene3D" id="3.30.2090.10">
    <property type="entry name" value="Multidrug efflux transporter AcrB TolC docking domain, DN and DC subdomains"/>
    <property type="match status" value="2"/>
</dbReference>
<keyword evidence="1" id="KW-1133">Transmembrane helix</keyword>
<feature type="transmembrane region" description="Helical" evidence="1">
    <location>
        <begin position="879"/>
        <end position="899"/>
    </location>
</feature>
<dbReference type="PRINTS" id="PR00702">
    <property type="entry name" value="ACRIFLAVINRP"/>
</dbReference>